<evidence type="ECO:0008006" key="3">
    <source>
        <dbReference type="Google" id="ProtNLM"/>
    </source>
</evidence>
<name>A0AAV7T6Y5_PLEWA</name>
<gene>
    <name evidence="1" type="ORF">NDU88_003595</name>
</gene>
<protein>
    <recommendedName>
        <fullName evidence="3">Nuclease HARBI1</fullName>
    </recommendedName>
</protein>
<evidence type="ECO:0000313" key="2">
    <source>
        <dbReference type="Proteomes" id="UP001066276"/>
    </source>
</evidence>
<accession>A0AAV7T6Y5</accession>
<proteinExistence type="predicted"/>
<keyword evidence="2" id="KW-1185">Reference proteome</keyword>
<comment type="caution">
    <text evidence="1">The sequence shown here is derived from an EMBL/GenBank/DDBJ whole genome shotgun (WGS) entry which is preliminary data.</text>
</comment>
<sequence length="98" mass="11119">MFSNVLTRVLSALMKHMRSYIGFPQVDDLDFYAMGHIPNIIGAIDGTHIAFVPPRRNEQEDEVGDGHVAVVEPVDSDKEEAEEQDVDNRTTIIQQYFQ</sequence>
<evidence type="ECO:0000313" key="1">
    <source>
        <dbReference type="EMBL" id="KAJ1171737.1"/>
    </source>
</evidence>
<dbReference type="Proteomes" id="UP001066276">
    <property type="component" value="Chromosome 4_1"/>
</dbReference>
<dbReference type="EMBL" id="JANPWB010000007">
    <property type="protein sequence ID" value="KAJ1171737.1"/>
    <property type="molecule type" value="Genomic_DNA"/>
</dbReference>
<dbReference type="AlphaFoldDB" id="A0AAV7T6Y5"/>
<reference evidence="1" key="1">
    <citation type="journal article" date="2022" name="bioRxiv">
        <title>Sequencing and chromosome-scale assembly of the giantPleurodeles waltlgenome.</title>
        <authorList>
            <person name="Brown T."/>
            <person name="Elewa A."/>
            <person name="Iarovenko S."/>
            <person name="Subramanian E."/>
            <person name="Araus A.J."/>
            <person name="Petzold A."/>
            <person name="Susuki M."/>
            <person name="Suzuki K.-i.T."/>
            <person name="Hayashi T."/>
            <person name="Toyoda A."/>
            <person name="Oliveira C."/>
            <person name="Osipova E."/>
            <person name="Leigh N.D."/>
            <person name="Simon A."/>
            <person name="Yun M.H."/>
        </authorList>
    </citation>
    <scope>NUCLEOTIDE SEQUENCE</scope>
    <source>
        <strain evidence="1">20211129_DDA</strain>
        <tissue evidence="1">Liver</tissue>
    </source>
</reference>
<organism evidence="1 2">
    <name type="scientific">Pleurodeles waltl</name>
    <name type="common">Iberian ribbed newt</name>
    <dbReference type="NCBI Taxonomy" id="8319"/>
    <lineage>
        <taxon>Eukaryota</taxon>
        <taxon>Metazoa</taxon>
        <taxon>Chordata</taxon>
        <taxon>Craniata</taxon>
        <taxon>Vertebrata</taxon>
        <taxon>Euteleostomi</taxon>
        <taxon>Amphibia</taxon>
        <taxon>Batrachia</taxon>
        <taxon>Caudata</taxon>
        <taxon>Salamandroidea</taxon>
        <taxon>Salamandridae</taxon>
        <taxon>Pleurodelinae</taxon>
        <taxon>Pleurodeles</taxon>
    </lineage>
</organism>